<dbReference type="PANTHER" id="PTHR37944:SF1">
    <property type="entry name" value="PORIN B"/>
    <property type="match status" value="1"/>
</dbReference>
<sequence length="417" mass="44690">MKIHTTAKGVGLLFALASQSIIAADFGGPNTVENTLPKPEQTKPDRTKGKPQPSWREKAAEQGITLGADYTVFGVSSPDGSKGNNVNRASGAARFYGSWDLINRGEKDKGGLVWKVEHRHAFTDSSPKNYAFIDDVSGGPEGIGYVGMMGTPFSDQGFRVTNLHWKQKLNGGKTSVIAGWQDVTDYVDTYALASPWTGFTNLAFSTGAGAMGLPDDGVLALSAGHMLTDNIYVIGGIADANGKSDDILDGFNTAFDESEYFTSIELGWTASQEQIYTDNVHVTLWDFGENTLHSNATGEGGRGVNVSASWFATDSIMPFVRGGISEGDVALYDKSLSVGFGYFGLGKPENTLGAAVNWSETNETAFGGDEQITAEVFYNMQFGKHLQITPDIQFIKDPAFSSEDSAVVFGLRAKISL</sequence>
<dbReference type="RefSeq" id="WP_107298048.1">
    <property type="nucleotide sequence ID" value="NZ_PYMB01000003.1"/>
</dbReference>
<reference evidence="4 5" key="1">
    <citation type="submission" date="2018-03" db="EMBL/GenBank/DDBJ databases">
        <title>Whole genome sequencing of Histamine producing bacteria.</title>
        <authorList>
            <person name="Butler K."/>
        </authorList>
    </citation>
    <scope>NUCLEOTIDE SEQUENCE [LARGE SCALE GENOMIC DNA]</scope>
    <source>
        <strain evidence="4 5">DSM 19138</strain>
    </source>
</reference>
<organism evidence="4 5">
    <name type="scientific">Photobacterium rosenbergii</name>
    <dbReference type="NCBI Taxonomy" id="294936"/>
    <lineage>
        <taxon>Bacteria</taxon>
        <taxon>Pseudomonadati</taxon>
        <taxon>Pseudomonadota</taxon>
        <taxon>Gammaproteobacteria</taxon>
        <taxon>Vibrionales</taxon>
        <taxon>Vibrionaceae</taxon>
        <taxon>Photobacterium</taxon>
    </lineage>
</organism>
<feature type="chain" id="PRO_5015374313" evidence="2">
    <location>
        <begin position="24"/>
        <end position="417"/>
    </location>
</feature>
<dbReference type="OrthoDB" id="236886at2"/>
<feature type="signal peptide" evidence="2">
    <location>
        <begin position="1"/>
        <end position="23"/>
    </location>
</feature>
<dbReference type="PANTHER" id="PTHR37944">
    <property type="entry name" value="PORIN B"/>
    <property type="match status" value="1"/>
</dbReference>
<evidence type="ECO:0000256" key="3">
    <source>
        <dbReference type="SAM" id="MobiDB-lite"/>
    </source>
</evidence>
<comment type="caution">
    <text evidence="4">The sequence shown here is derived from an EMBL/GenBank/DDBJ whole genome shotgun (WGS) entry which is preliminary data.</text>
</comment>
<protein>
    <submittedName>
        <fullName evidence="4">Porin</fullName>
    </submittedName>
</protein>
<dbReference type="AlphaFoldDB" id="A0A2T3NF72"/>
<dbReference type="EMBL" id="PYMB01000003">
    <property type="protein sequence ID" value="PSW13223.1"/>
    <property type="molecule type" value="Genomic_DNA"/>
</dbReference>
<evidence type="ECO:0000313" key="4">
    <source>
        <dbReference type="EMBL" id="PSW13223.1"/>
    </source>
</evidence>
<dbReference type="InterPro" id="IPR052932">
    <property type="entry name" value="OprB_Porin"/>
</dbReference>
<dbReference type="GO" id="GO:0015288">
    <property type="term" value="F:porin activity"/>
    <property type="evidence" value="ECO:0007669"/>
    <property type="project" value="InterPro"/>
</dbReference>
<comment type="similarity">
    <text evidence="1 2">Belongs to the OprB family.</text>
</comment>
<feature type="region of interest" description="Disordered" evidence="3">
    <location>
        <begin position="27"/>
        <end position="59"/>
    </location>
</feature>
<evidence type="ECO:0000313" key="5">
    <source>
        <dbReference type="Proteomes" id="UP000241346"/>
    </source>
</evidence>
<keyword evidence="2" id="KW-0732">Signal</keyword>
<name>A0A2T3NF72_9GAMM</name>
<evidence type="ECO:0000256" key="2">
    <source>
        <dbReference type="RuleBase" id="RU363072"/>
    </source>
</evidence>
<dbReference type="Pfam" id="PF04966">
    <property type="entry name" value="OprB"/>
    <property type="match status" value="1"/>
</dbReference>
<dbReference type="InterPro" id="IPR007049">
    <property type="entry name" value="Carb-sel_porin_OprB"/>
</dbReference>
<accession>A0A2T3NF72</accession>
<dbReference type="Proteomes" id="UP000241346">
    <property type="component" value="Unassembled WGS sequence"/>
</dbReference>
<dbReference type="GO" id="GO:0008643">
    <property type="term" value="P:carbohydrate transport"/>
    <property type="evidence" value="ECO:0007669"/>
    <property type="project" value="InterPro"/>
</dbReference>
<proteinExistence type="inferred from homology"/>
<dbReference type="GO" id="GO:0016020">
    <property type="term" value="C:membrane"/>
    <property type="evidence" value="ECO:0007669"/>
    <property type="project" value="InterPro"/>
</dbReference>
<dbReference type="InterPro" id="IPR038673">
    <property type="entry name" value="OprB_sf"/>
</dbReference>
<dbReference type="Gene3D" id="2.40.160.180">
    <property type="entry name" value="Carbohydrate-selective porin OprB"/>
    <property type="match status" value="1"/>
</dbReference>
<evidence type="ECO:0000256" key="1">
    <source>
        <dbReference type="ARBA" id="ARBA00008769"/>
    </source>
</evidence>
<gene>
    <name evidence="4" type="ORF">C9J01_10230</name>
</gene>